<evidence type="ECO:0000256" key="6">
    <source>
        <dbReference type="ARBA" id="ARBA00022989"/>
    </source>
</evidence>
<dbReference type="AlphaFoldDB" id="A0A238LBV8"/>
<evidence type="ECO:0000256" key="4">
    <source>
        <dbReference type="ARBA" id="ARBA00022679"/>
    </source>
</evidence>
<evidence type="ECO:0000313" key="11">
    <source>
        <dbReference type="EMBL" id="SMY06894.1"/>
    </source>
</evidence>
<keyword evidence="7 9" id="KW-0472">Membrane</keyword>
<dbReference type="EMBL" id="FXZK01000001">
    <property type="protein sequence ID" value="SMY06894.1"/>
    <property type="molecule type" value="Genomic_DNA"/>
</dbReference>
<dbReference type="PANTHER" id="PTHR30576">
    <property type="entry name" value="COLANIC BIOSYNTHESIS UDP-GLUCOSE LIPID CARRIER TRANSFERASE"/>
    <property type="match status" value="1"/>
</dbReference>
<dbReference type="InterPro" id="IPR003362">
    <property type="entry name" value="Bact_transf"/>
</dbReference>
<name>A0A238LBV8_9RHOB</name>
<evidence type="ECO:0000313" key="12">
    <source>
        <dbReference type="Proteomes" id="UP000201613"/>
    </source>
</evidence>
<dbReference type="Proteomes" id="UP000201613">
    <property type="component" value="Unassembled WGS sequence"/>
</dbReference>
<accession>A0A238LBV8</accession>
<evidence type="ECO:0000256" key="2">
    <source>
        <dbReference type="ARBA" id="ARBA00006464"/>
    </source>
</evidence>
<dbReference type="GO" id="GO:0016780">
    <property type="term" value="F:phosphotransferase activity, for other substituted phosphate groups"/>
    <property type="evidence" value="ECO:0007669"/>
    <property type="project" value="TreeGrafter"/>
</dbReference>
<keyword evidence="3" id="KW-1003">Cell membrane</keyword>
<sequence length="226" mass="25648">MSYQYRSSYTGAHLPRPVSASVHLGGAYRRFFKRGLDLLIVVVASVPVALTVLVLALLVALDGRNPFYVQPRLGKGGRTFRMWKLRTMVVNAEETLDSYLEANPVARIEWDCHQKLVNDPRTTAIGRFLRKSSLDELPQLWNVFKGEMSIVGPRPIMICQKSMYPGNEYYEMLPGVTGFWQVSERNETSFFERADYDSRYYRAMSLGTDLKVIAQTVKVVLSGTGH</sequence>
<keyword evidence="5 9" id="KW-0812">Transmembrane</keyword>
<evidence type="ECO:0000256" key="8">
    <source>
        <dbReference type="ARBA" id="ARBA00023169"/>
    </source>
</evidence>
<keyword evidence="6 9" id="KW-1133">Transmembrane helix</keyword>
<keyword evidence="4 11" id="KW-0808">Transferase</keyword>
<dbReference type="PANTHER" id="PTHR30576:SF4">
    <property type="entry name" value="UNDECAPRENYL-PHOSPHATE GALACTOSE PHOSPHOTRANSFERASE"/>
    <property type="match status" value="1"/>
</dbReference>
<keyword evidence="8" id="KW-0270">Exopolysaccharide synthesis</keyword>
<dbReference type="GO" id="GO:0005886">
    <property type="term" value="C:plasma membrane"/>
    <property type="evidence" value="ECO:0007669"/>
    <property type="project" value="UniProtKB-SubCell"/>
</dbReference>
<evidence type="ECO:0000256" key="5">
    <source>
        <dbReference type="ARBA" id="ARBA00022692"/>
    </source>
</evidence>
<comment type="similarity">
    <text evidence="2">Belongs to the bacterial sugar transferase family.</text>
</comment>
<evidence type="ECO:0000256" key="3">
    <source>
        <dbReference type="ARBA" id="ARBA00022475"/>
    </source>
</evidence>
<evidence type="ECO:0000256" key="1">
    <source>
        <dbReference type="ARBA" id="ARBA00004236"/>
    </source>
</evidence>
<dbReference type="RefSeq" id="WP_245820432.1">
    <property type="nucleotide sequence ID" value="NZ_FXZK01000001.1"/>
</dbReference>
<proteinExistence type="inferred from homology"/>
<protein>
    <submittedName>
        <fullName evidence="11">UDP-N-acetylgalactosamine-undecaprenyl-phosphate N-acetylgalactosaminephosphotransferase</fullName>
        <ecNumber evidence="11">2.7.8.40</ecNumber>
    </submittedName>
</protein>
<feature type="domain" description="Bacterial sugar transferase" evidence="10">
    <location>
        <begin position="33"/>
        <end position="221"/>
    </location>
</feature>
<reference evidence="11 12" key="1">
    <citation type="submission" date="2017-05" db="EMBL/GenBank/DDBJ databases">
        <authorList>
            <person name="Song R."/>
            <person name="Chenine A.L."/>
            <person name="Ruprecht R.M."/>
        </authorList>
    </citation>
    <scope>NUCLEOTIDE SEQUENCE [LARGE SCALE GENOMIC DNA]</scope>
    <source>
        <strain evidence="11 12">CECT 8899</strain>
    </source>
</reference>
<dbReference type="GO" id="GO:0000271">
    <property type="term" value="P:polysaccharide biosynthetic process"/>
    <property type="evidence" value="ECO:0007669"/>
    <property type="project" value="UniProtKB-KW"/>
</dbReference>
<comment type="subcellular location">
    <subcellularLocation>
        <location evidence="1">Cell membrane</location>
    </subcellularLocation>
</comment>
<dbReference type="Pfam" id="PF02397">
    <property type="entry name" value="Bac_transf"/>
    <property type="match status" value="1"/>
</dbReference>
<evidence type="ECO:0000256" key="9">
    <source>
        <dbReference type="SAM" id="Phobius"/>
    </source>
</evidence>
<dbReference type="EC" id="2.7.8.40" evidence="11"/>
<evidence type="ECO:0000259" key="10">
    <source>
        <dbReference type="Pfam" id="PF02397"/>
    </source>
</evidence>
<evidence type="ECO:0000256" key="7">
    <source>
        <dbReference type="ARBA" id="ARBA00023136"/>
    </source>
</evidence>
<keyword evidence="12" id="KW-1185">Reference proteome</keyword>
<gene>
    <name evidence="11" type="primary">wecA</name>
    <name evidence="11" type="ORF">LOM8899_01024</name>
</gene>
<organism evidence="11 12">
    <name type="scientific">Flavimaricola marinus</name>
    <dbReference type="NCBI Taxonomy" id="1819565"/>
    <lineage>
        <taxon>Bacteria</taxon>
        <taxon>Pseudomonadati</taxon>
        <taxon>Pseudomonadota</taxon>
        <taxon>Alphaproteobacteria</taxon>
        <taxon>Rhodobacterales</taxon>
        <taxon>Paracoccaceae</taxon>
        <taxon>Flavimaricola</taxon>
    </lineage>
</organism>
<feature type="transmembrane region" description="Helical" evidence="9">
    <location>
        <begin position="38"/>
        <end position="61"/>
    </location>
</feature>